<dbReference type="Proteomes" id="UP001065613">
    <property type="component" value="Chromosome"/>
</dbReference>
<name>A0A977PU30_9CYAN</name>
<organism evidence="1">
    <name type="scientific">Woronichinia naegeliana WA131</name>
    <dbReference type="NCBI Taxonomy" id="2824559"/>
    <lineage>
        <taxon>Bacteria</taxon>
        <taxon>Bacillati</taxon>
        <taxon>Cyanobacteriota</taxon>
        <taxon>Cyanophyceae</taxon>
        <taxon>Synechococcales</taxon>
        <taxon>Coelosphaeriaceae</taxon>
        <taxon>Woronichinia</taxon>
    </lineage>
</organism>
<gene>
    <name evidence="1" type="ORF">KA717_23070</name>
</gene>
<evidence type="ECO:0000313" key="1">
    <source>
        <dbReference type="EMBL" id="UXE58872.1"/>
    </source>
</evidence>
<dbReference type="Pfam" id="PF07927">
    <property type="entry name" value="HicA_toxin"/>
    <property type="match status" value="1"/>
</dbReference>
<dbReference type="EMBL" id="CP073041">
    <property type="protein sequence ID" value="UXE58872.1"/>
    <property type="molecule type" value="Genomic_DNA"/>
</dbReference>
<dbReference type="KEGG" id="wna:KA717_23070"/>
<accession>A0A977PU30</accession>
<protein>
    <submittedName>
        <fullName evidence="1">Type II toxin-antitoxin system HicA family toxin</fullName>
    </submittedName>
</protein>
<sequence>MDKKDKLLKKAINNPQGLRFSEFETLLSLCDWVFDHQTGSHRIWYSTTKVRLSIQPTKNGEAKAYQVRQFLSLQD</sequence>
<reference evidence="1" key="1">
    <citation type="submission" date="2021-04" db="EMBL/GenBank/DDBJ databases">
        <title>Genome sequence of Woronichinia naegeliana from Washington state freshwater lake bloom.</title>
        <authorList>
            <person name="Dreher T.W."/>
        </authorList>
    </citation>
    <scope>NUCLEOTIDE SEQUENCE</scope>
    <source>
        <strain evidence="1">WA131</strain>
    </source>
</reference>
<dbReference type="InterPro" id="IPR012933">
    <property type="entry name" value="HicA_mRNA_interferase"/>
</dbReference>
<dbReference type="GO" id="GO:0003729">
    <property type="term" value="F:mRNA binding"/>
    <property type="evidence" value="ECO:0007669"/>
    <property type="project" value="InterPro"/>
</dbReference>
<dbReference type="AlphaFoldDB" id="A0A977PU30"/>
<proteinExistence type="predicted"/>
<dbReference type="SUPFAM" id="SSF54786">
    <property type="entry name" value="YcfA/nrd intein domain"/>
    <property type="match status" value="1"/>
</dbReference>